<feature type="domain" description="Wolframin OB-fold" evidence="1">
    <location>
        <begin position="87"/>
        <end position="193"/>
    </location>
</feature>
<dbReference type="PANTHER" id="PTHR13098">
    <property type="entry name" value="WOLFRAMIN"/>
    <property type="match status" value="1"/>
</dbReference>
<dbReference type="InterPro" id="IPR045461">
    <property type="entry name" value="Wolframin_OB_fold"/>
</dbReference>
<organism evidence="3">
    <name type="scientific">Notodromas monacha</name>
    <dbReference type="NCBI Taxonomy" id="399045"/>
    <lineage>
        <taxon>Eukaryota</taxon>
        <taxon>Metazoa</taxon>
        <taxon>Ecdysozoa</taxon>
        <taxon>Arthropoda</taxon>
        <taxon>Crustacea</taxon>
        <taxon>Oligostraca</taxon>
        <taxon>Ostracoda</taxon>
        <taxon>Podocopa</taxon>
        <taxon>Podocopida</taxon>
        <taxon>Cypridocopina</taxon>
        <taxon>Cypridoidea</taxon>
        <taxon>Cyprididae</taxon>
        <taxon>Notodromas</taxon>
    </lineage>
</organism>
<proteinExistence type="predicted"/>
<dbReference type="GO" id="GO:0055074">
    <property type="term" value="P:calcium ion homeostasis"/>
    <property type="evidence" value="ECO:0007669"/>
    <property type="project" value="TreeGrafter"/>
</dbReference>
<dbReference type="PANTHER" id="PTHR13098:SF3">
    <property type="entry name" value="WOLFRAMIN"/>
    <property type="match status" value="1"/>
</dbReference>
<reference evidence="3" key="1">
    <citation type="submission" date="2020-11" db="EMBL/GenBank/DDBJ databases">
        <authorList>
            <person name="Tran Van P."/>
        </authorList>
    </citation>
    <scope>NUCLEOTIDE SEQUENCE</scope>
</reference>
<evidence type="ECO:0000313" key="3">
    <source>
        <dbReference type="EMBL" id="CAD7276253.1"/>
    </source>
</evidence>
<sequence>MQKECSLIEGCQVDWSGEIVQVSVSEVDNPIKKAVDCLPEALANFLYCFYGQPIPQRPGDQLLPGEDSWDFENLMDFHNRQCHLNEYDSYSFAFSVKLPSAGYWNTGLHVVVEAGNEFQTFAFNASKGDIVAFSAILKSGLGTMKPVMTLREIRCIHCKNPLLTIVAEPPMSLYDEFVTGISSVLKFIFAPFVGDAGTLGDDRVV</sequence>
<accession>A0A7R9BL51</accession>
<dbReference type="EMBL" id="CAJPEX010000582">
    <property type="protein sequence ID" value="CAG0916405.1"/>
    <property type="molecule type" value="Genomic_DNA"/>
</dbReference>
<dbReference type="OrthoDB" id="5865303at2759"/>
<gene>
    <name evidence="3" type="ORF">NMOB1V02_LOCUS4025</name>
</gene>
<dbReference type="GO" id="GO:0005789">
    <property type="term" value="C:endoplasmic reticulum membrane"/>
    <property type="evidence" value="ECO:0007669"/>
    <property type="project" value="TreeGrafter"/>
</dbReference>
<keyword evidence="4" id="KW-1185">Reference proteome</keyword>
<dbReference type="Proteomes" id="UP000678499">
    <property type="component" value="Unassembled WGS sequence"/>
</dbReference>
<evidence type="ECO:0000259" key="1">
    <source>
        <dbReference type="Pfam" id="PF19913"/>
    </source>
</evidence>
<dbReference type="AlphaFoldDB" id="A0A7R9BL51"/>
<dbReference type="Pfam" id="PF19913">
    <property type="entry name" value="WCOB"/>
    <property type="match status" value="1"/>
</dbReference>
<dbReference type="EMBL" id="OA882619">
    <property type="protein sequence ID" value="CAD7276253.1"/>
    <property type="molecule type" value="Genomic_DNA"/>
</dbReference>
<dbReference type="GO" id="GO:0030968">
    <property type="term" value="P:endoplasmic reticulum unfolded protein response"/>
    <property type="evidence" value="ECO:0007669"/>
    <property type="project" value="TreeGrafter"/>
</dbReference>
<name>A0A7R9BL51_9CRUS</name>
<dbReference type="InterPro" id="IPR026209">
    <property type="entry name" value="Wolframin_fam"/>
</dbReference>
<evidence type="ECO:0000313" key="4">
    <source>
        <dbReference type="Proteomes" id="UP000678499"/>
    </source>
</evidence>
<evidence type="ECO:0000259" key="2">
    <source>
        <dbReference type="Pfam" id="PF20053"/>
    </source>
</evidence>
<dbReference type="Pfam" id="PF20053">
    <property type="entry name" value="WC-rich"/>
    <property type="match status" value="1"/>
</dbReference>
<feature type="domain" description="Wolframin cysteine-rich" evidence="2">
    <location>
        <begin position="2"/>
        <end position="85"/>
    </location>
</feature>
<protein>
    <submittedName>
        <fullName evidence="3">Uncharacterized protein</fullName>
    </submittedName>
</protein>
<dbReference type="PRINTS" id="PR02060">
    <property type="entry name" value="WOLFFAMILY"/>
</dbReference>
<dbReference type="InterPro" id="IPR045400">
    <property type="entry name" value="Wolframin_Cys-rich"/>
</dbReference>